<protein>
    <submittedName>
        <fullName evidence="1">Uncharacterized protein</fullName>
    </submittedName>
</protein>
<dbReference type="EMBL" id="AP023421">
    <property type="protein sequence ID" value="BCK85869.1"/>
    <property type="molecule type" value="Genomic_DNA"/>
</dbReference>
<organism evidence="1 2">
    <name type="scientific">Pusillibacter faecalis</name>
    <dbReference type="NCBI Taxonomy" id="2714358"/>
    <lineage>
        <taxon>Bacteria</taxon>
        <taxon>Bacillati</taxon>
        <taxon>Bacillota</taxon>
        <taxon>Clostridia</taxon>
        <taxon>Eubacteriales</taxon>
        <taxon>Oscillospiraceae</taxon>
        <taxon>Pusillibacter</taxon>
    </lineage>
</organism>
<keyword evidence="2" id="KW-1185">Reference proteome</keyword>
<name>A0A830QTT9_9FIRM</name>
<keyword evidence="1" id="KW-0614">Plasmid</keyword>
<accession>A0A830QTT9</accession>
<dbReference type="KEGG" id="pfaa:MM59RIKEN_31880"/>
<dbReference type="Proteomes" id="UP000679848">
    <property type="component" value="Plasmid pMM59_01"/>
</dbReference>
<reference evidence="1" key="1">
    <citation type="submission" date="2020-09" db="EMBL/GenBank/DDBJ databases">
        <title>New species isolated from human feces.</title>
        <authorList>
            <person name="Kitahara M."/>
            <person name="Shigeno Y."/>
            <person name="Shime M."/>
            <person name="Matsumoto Y."/>
            <person name="Nakamura S."/>
            <person name="Motooka D."/>
            <person name="Fukuoka S."/>
            <person name="Nishikawa H."/>
            <person name="Benno Y."/>
        </authorList>
    </citation>
    <scope>NUCLEOTIDE SEQUENCE</scope>
    <source>
        <strain evidence="1">MM59</strain>
        <plasmid evidence="1">pMM59_01</plasmid>
    </source>
</reference>
<sequence length="55" mass="6338">MSFRNLFELNEAWSSDDELLIVKGADRSFLRARTAVSLYGDHKVAWFYDDVVAVL</sequence>
<evidence type="ECO:0000313" key="1">
    <source>
        <dbReference type="EMBL" id="BCK85869.1"/>
    </source>
</evidence>
<evidence type="ECO:0000313" key="2">
    <source>
        <dbReference type="Proteomes" id="UP000679848"/>
    </source>
</evidence>
<dbReference type="AlphaFoldDB" id="A0A830QTT9"/>
<geneLocation type="plasmid" evidence="1 2">
    <name>pMM59_01</name>
</geneLocation>
<proteinExistence type="predicted"/>
<dbReference type="RefSeq" id="WP_213543818.1">
    <property type="nucleotide sequence ID" value="NZ_AP023421.1"/>
</dbReference>
<gene>
    <name evidence="1" type="ORF">MM59RIKEN_31880</name>
</gene>